<name>A0ABS6JVW0_9BACI</name>
<dbReference type="EMBL" id="JAHQCR010000056">
    <property type="protein sequence ID" value="MBU9722628.1"/>
    <property type="molecule type" value="Genomic_DNA"/>
</dbReference>
<dbReference type="Proteomes" id="UP000790580">
    <property type="component" value="Unassembled WGS sequence"/>
</dbReference>
<reference evidence="1 2" key="1">
    <citation type="submission" date="2021-06" db="EMBL/GenBank/DDBJ databases">
        <title>Bacillus sp. RD4P76, an endophyte from a halophyte.</title>
        <authorList>
            <person name="Sun J.-Q."/>
        </authorList>
    </citation>
    <scope>NUCLEOTIDE SEQUENCE [LARGE SCALE GENOMIC DNA]</scope>
    <source>
        <strain evidence="1 2">JCM 17098</strain>
    </source>
</reference>
<evidence type="ECO:0000313" key="2">
    <source>
        <dbReference type="Proteomes" id="UP000790580"/>
    </source>
</evidence>
<dbReference type="InterPro" id="IPR012347">
    <property type="entry name" value="Ferritin-like"/>
</dbReference>
<gene>
    <name evidence="1" type="ORF">KS407_14420</name>
</gene>
<protein>
    <submittedName>
        <fullName evidence="1">DUF3231 family protein</fullName>
    </submittedName>
</protein>
<dbReference type="InterPro" id="IPR021617">
    <property type="entry name" value="DUF3231"/>
</dbReference>
<dbReference type="Gene3D" id="1.20.1260.10">
    <property type="match status" value="1"/>
</dbReference>
<comment type="caution">
    <text evidence="1">The sequence shown here is derived from an EMBL/GenBank/DDBJ whole genome shotgun (WGS) entry which is preliminary data.</text>
</comment>
<evidence type="ECO:0000313" key="1">
    <source>
        <dbReference type="EMBL" id="MBU9722628.1"/>
    </source>
</evidence>
<sequence length="168" mass="19257">MGNPFEAVWNTLKVTVDNANEPKHPLHVIEVGDCWKYLTMVEEFIRYEEIGLHTTNDDEVHELLIDIKKLCEEQSQKLRKFMINEGIPLPDVTPVKPESQEKEIPMGVKLTDDEIVNGMSLKLILSMQHAAKGQADAVRNDLGMMWLEFFSQWVTAGNTLKTLSRKTY</sequence>
<organism evidence="1 2">
    <name type="scientific">Evansella alkalicola</name>
    <dbReference type="NCBI Taxonomy" id="745819"/>
    <lineage>
        <taxon>Bacteria</taxon>
        <taxon>Bacillati</taxon>
        <taxon>Bacillota</taxon>
        <taxon>Bacilli</taxon>
        <taxon>Bacillales</taxon>
        <taxon>Bacillaceae</taxon>
        <taxon>Evansella</taxon>
    </lineage>
</organism>
<proteinExistence type="predicted"/>
<dbReference type="RefSeq" id="WP_088077017.1">
    <property type="nucleotide sequence ID" value="NZ_JAHQCR010000056.1"/>
</dbReference>
<keyword evidence="2" id="KW-1185">Reference proteome</keyword>
<dbReference type="Pfam" id="PF11553">
    <property type="entry name" value="DUF3231"/>
    <property type="match status" value="1"/>
</dbReference>
<accession>A0ABS6JVW0</accession>